<sequence length="475" mass="52196">MIGDTVRDRETGRTSGIKGARGVSALLCAGVLAGSAVLVGAAPAGAVPAAARTPAGATGVRADDFRERLESIPGMTVTGVEDVRGHPQYSLTFAQPVDHRDPGAGTFTQRLTLWHKATDKPTVLFTPGYDLFTEVTPLTDILDANQVSLEHRYFEGSRPSGPAGDDWSKLTVQQEAADEHRLTQALRGVEKGKWIGVGASKGGMTATYHERYYPDDLDGVVAVVAPNDVDNVDNKDDRTYERFFRTVGTRECRDALNAVQREMLVRRDRMLPKFEAEAKKEGATFEESLGTADRAYERGVLEQVWGFWQSGGIDNCPTVPDAKRASDDELYSWSRKNGMGMFQDEVLGTHGGGPHDRQAATQLGWADLKLDHLDGLRRYPGLRHPESSLPAAMRGGTYEGRTVADVDRWVRTKGERMLFIYAENDPWSAEKFTPSKRDSYRYLAPGANHVNAIEKLPPAQLAEAVAHVKRWADVK</sequence>
<dbReference type="PANTHER" id="PTHR11010:SF38">
    <property type="entry name" value="LYSOSOMAL PRO-X CARBOXYPEPTIDASE"/>
    <property type="match status" value="1"/>
</dbReference>
<reference evidence="5" key="1">
    <citation type="journal article" date="2019" name="Int. J. Syst. Evol. Microbiol.">
        <title>The Global Catalogue of Microorganisms (GCM) 10K type strain sequencing project: providing services to taxonomists for standard genome sequencing and annotation.</title>
        <authorList>
            <consortium name="The Broad Institute Genomics Platform"/>
            <consortium name="The Broad Institute Genome Sequencing Center for Infectious Disease"/>
            <person name="Wu L."/>
            <person name="Ma J."/>
        </authorList>
    </citation>
    <scope>NUCLEOTIDE SEQUENCE [LARGE SCALE GENOMIC DNA]</scope>
    <source>
        <strain evidence="5">JCM 9092</strain>
    </source>
</reference>
<evidence type="ECO:0000256" key="3">
    <source>
        <dbReference type="ARBA" id="ARBA00022801"/>
    </source>
</evidence>
<keyword evidence="1 4" id="KW-0645">Protease</keyword>
<dbReference type="PANTHER" id="PTHR11010">
    <property type="entry name" value="PROTEASE S28 PRO-X CARBOXYPEPTIDASE-RELATED"/>
    <property type="match status" value="1"/>
</dbReference>
<protein>
    <submittedName>
        <fullName evidence="4">S28 family serine protease</fullName>
    </submittedName>
</protein>
<comment type="caution">
    <text evidence="4">The sequence shown here is derived from an EMBL/GenBank/DDBJ whole genome shotgun (WGS) entry which is preliminary data.</text>
</comment>
<evidence type="ECO:0000256" key="1">
    <source>
        <dbReference type="ARBA" id="ARBA00022670"/>
    </source>
</evidence>
<keyword evidence="5" id="KW-1185">Reference proteome</keyword>
<evidence type="ECO:0000313" key="5">
    <source>
        <dbReference type="Proteomes" id="UP001501637"/>
    </source>
</evidence>
<dbReference type="Pfam" id="PF05576">
    <property type="entry name" value="Peptidase_S37"/>
    <property type="match status" value="1"/>
</dbReference>
<proteinExistence type="predicted"/>
<dbReference type="InterPro" id="IPR008761">
    <property type="entry name" value="Peptidase_S37"/>
</dbReference>
<evidence type="ECO:0000313" key="4">
    <source>
        <dbReference type="EMBL" id="GAA3135788.1"/>
    </source>
</evidence>
<dbReference type="GO" id="GO:0008233">
    <property type="term" value="F:peptidase activity"/>
    <property type="evidence" value="ECO:0007669"/>
    <property type="project" value="UniProtKB-KW"/>
</dbReference>
<evidence type="ECO:0000256" key="2">
    <source>
        <dbReference type="ARBA" id="ARBA00022729"/>
    </source>
</evidence>
<name>A0ABP6N486_9ACTN</name>
<keyword evidence="2" id="KW-0732">Signal</keyword>
<dbReference type="InterPro" id="IPR029058">
    <property type="entry name" value="AB_hydrolase_fold"/>
</dbReference>
<dbReference type="SUPFAM" id="SSF53474">
    <property type="entry name" value="alpha/beta-Hydrolases"/>
    <property type="match status" value="1"/>
</dbReference>
<dbReference type="RefSeq" id="WP_344527151.1">
    <property type="nucleotide sequence ID" value="NZ_BAAAUG010000144.1"/>
</dbReference>
<dbReference type="Proteomes" id="UP001501637">
    <property type="component" value="Unassembled WGS sequence"/>
</dbReference>
<keyword evidence="3" id="KW-0378">Hydrolase</keyword>
<dbReference type="EMBL" id="BAAAUG010000144">
    <property type="protein sequence ID" value="GAA3135788.1"/>
    <property type="molecule type" value="Genomic_DNA"/>
</dbReference>
<dbReference type="GO" id="GO:0006508">
    <property type="term" value="P:proteolysis"/>
    <property type="evidence" value="ECO:0007669"/>
    <property type="project" value="UniProtKB-KW"/>
</dbReference>
<gene>
    <name evidence="4" type="ORF">GCM10010449_65410</name>
</gene>
<accession>A0ABP6N486</accession>
<dbReference type="Gene3D" id="3.40.50.1820">
    <property type="entry name" value="alpha/beta hydrolase"/>
    <property type="match status" value="1"/>
</dbReference>
<organism evidence="4 5">
    <name type="scientific">Streptomyces rectiviolaceus</name>
    <dbReference type="NCBI Taxonomy" id="332591"/>
    <lineage>
        <taxon>Bacteria</taxon>
        <taxon>Bacillati</taxon>
        <taxon>Actinomycetota</taxon>
        <taxon>Actinomycetes</taxon>
        <taxon>Kitasatosporales</taxon>
        <taxon>Streptomycetaceae</taxon>
        <taxon>Streptomyces</taxon>
    </lineage>
</organism>